<keyword evidence="2" id="KW-1185">Reference proteome</keyword>
<accession>A0ABV4N806</accession>
<dbReference type="EMBL" id="JBFRUW010000005">
    <property type="protein sequence ID" value="MFA0567199.1"/>
    <property type="molecule type" value="Genomic_DNA"/>
</dbReference>
<gene>
    <name evidence="1" type="ORF">AB4566_02780</name>
</gene>
<name>A0ABV4N806_9VIBR</name>
<protein>
    <submittedName>
        <fullName evidence="1">Uncharacterized protein</fullName>
    </submittedName>
</protein>
<comment type="caution">
    <text evidence="1">The sequence shown here is derived from an EMBL/GenBank/DDBJ whole genome shotgun (WGS) entry which is preliminary data.</text>
</comment>
<reference evidence="1 2" key="1">
    <citation type="journal article" date="2024" name="ISME J.">
        <title>Tailless and filamentous prophages are predominant in marine Vibrio.</title>
        <authorList>
            <person name="Steensen K."/>
            <person name="Seneca J."/>
            <person name="Bartlau N."/>
            <person name="Yu X.A."/>
            <person name="Hussain F.A."/>
            <person name="Polz M.F."/>
        </authorList>
    </citation>
    <scope>NUCLEOTIDE SEQUENCE [LARGE SCALE GENOMIC DNA]</scope>
    <source>
        <strain evidence="1 2">10N.222.51.A1</strain>
    </source>
</reference>
<evidence type="ECO:0000313" key="2">
    <source>
        <dbReference type="Proteomes" id="UP001570417"/>
    </source>
</evidence>
<evidence type="ECO:0000313" key="1">
    <source>
        <dbReference type="EMBL" id="MFA0567199.1"/>
    </source>
</evidence>
<proteinExistence type="predicted"/>
<sequence>MSAAADDIAVIAWLADSLFDADVAVNHTAPANISAKRITKNVDRVIRATID</sequence>
<dbReference type="Proteomes" id="UP001570417">
    <property type="component" value="Unassembled WGS sequence"/>
</dbReference>
<dbReference type="RefSeq" id="WP_372264794.1">
    <property type="nucleotide sequence ID" value="NZ_JBFRUW010000005.1"/>
</dbReference>
<organism evidence="1 2">
    <name type="scientific">Vibrio gallaecicus</name>
    <dbReference type="NCBI Taxonomy" id="552386"/>
    <lineage>
        <taxon>Bacteria</taxon>
        <taxon>Pseudomonadati</taxon>
        <taxon>Pseudomonadota</taxon>
        <taxon>Gammaproteobacteria</taxon>
        <taxon>Vibrionales</taxon>
        <taxon>Vibrionaceae</taxon>
        <taxon>Vibrio</taxon>
    </lineage>
</organism>